<evidence type="ECO:0000256" key="1">
    <source>
        <dbReference type="SAM" id="MobiDB-lite"/>
    </source>
</evidence>
<dbReference type="InterPro" id="IPR008984">
    <property type="entry name" value="SMAD_FHA_dom_sf"/>
</dbReference>
<sequence>MNTIELLVSAAEDHERWLEIAGRPPIGSGAVNRSAVRMLQNCRIPYVLPVSLTELNGECTLRYRLGHRVPLSDMMLGHSWTERRALRLLFRISLALENCTQYLLKPDGFVLKPEQVYVGPEDDDLGLVYVPVTGVDGRPEARRAFAELCLRLAERTAGTGGEKLRTVASWSREPGWSFAGMKNRIGRTWLGGEEGDPGETGQAPAVLTVPDSASAETEPSGRESVGMQDRLRRAFSSVPPSAGVGIAAAVTAWAGWKLDKLPLTMAGIAIGLAGIAAEQIYRRLAGRDGGQADGRPAPASASGLGPSPSAAAEAVAPYKTLPPVRIEPVDAKEDASAPGDPDPIRATDKLPAPYAAPADATVWLGSGRGAAAYHGVLQIRKGADSQTVPWIGEPRFVVGRGLEGVGYRDDSLGVSRNHVEFVREGDAVLARDLGSVNGTLLNGEWMLPNHPYPLKDGDVLRVLRTEIVYRK</sequence>
<proteinExistence type="predicted"/>
<dbReference type="InterPro" id="IPR000253">
    <property type="entry name" value="FHA_dom"/>
</dbReference>
<gene>
    <name evidence="3" type="ORF">ACFQWB_12695</name>
</gene>
<dbReference type="InterPro" id="IPR045962">
    <property type="entry name" value="DUF6382"/>
</dbReference>
<feature type="compositionally biased region" description="Low complexity" evidence="1">
    <location>
        <begin position="296"/>
        <end position="314"/>
    </location>
</feature>
<dbReference type="Pfam" id="PF19909">
    <property type="entry name" value="DUF6382"/>
    <property type="match status" value="1"/>
</dbReference>
<comment type="caution">
    <text evidence="3">The sequence shown here is derived from an EMBL/GenBank/DDBJ whole genome shotgun (WGS) entry which is preliminary data.</text>
</comment>
<dbReference type="RefSeq" id="WP_170209463.1">
    <property type="nucleotide sequence ID" value="NZ_JBHTGQ010000028.1"/>
</dbReference>
<dbReference type="EMBL" id="JBHTGQ010000028">
    <property type="protein sequence ID" value="MFC7750778.1"/>
    <property type="molecule type" value="Genomic_DNA"/>
</dbReference>
<dbReference type="Gene3D" id="2.60.200.20">
    <property type="match status" value="1"/>
</dbReference>
<dbReference type="PROSITE" id="PS50006">
    <property type="entry name" value="FHA_DOMAIN"/>
    <property type="match status" value="1"/>
</dbReference>
<protein>
    <submittedName>
        <fullName evidence="3">DUF6382 domain-containing protein</fullName>
    </submittedName>
</protein>
<accession>A0ABW2V904</accession>
<dbReference type="CDD" id="cd00060">
    <property type="entry name" value="FHA"/>
    <property type="match status" value="1"/>
</dbReference>
<evidence type="ECO:0000259" key="2">
    <source>
        <dbReference type="PROSITE" id="PS50006"/>
    </source>
</evidence>
<name>A0ABW2V904_9BACL</name>
<dbReference type="SMART" id="SM00240">
    <property type="entry name" value="FHA"/>
    <property type="match status" value="1"/>
</dbReference>
<dbReference type="Proteomes" id="UP001596528">
    <property type="component" value="Unassembled WGS sequence"/>
</dbReference>
<dbReference type="Pfam" id="PF00498">
    <property type="entry name" value="FHA"/>
    <property type="match status" value="1"/>
</dbReference>
<evidence type="ECO:0000313" key="4">
    <source>
        <dbReference type="Proteomes" id="UP001596528"/>
    </source>
</evidence>
<organism evidence="3 4">
    <name type="scientific">Paenibacillus thermoaerophilus</name>
    <dbReference type="NCBI Taxonomy" id="1215385"/>
    <lineage>
        <taxon>Bacteria</taxon>
        <taxon>Bacillati</taxon>
        <taxon>Bacillota</taxon>
        <taxon>Bacilli</taxon>
        <taxon>Bacillales</taxon>
        <taxon>Paenibacillaceae</taxon>
        <taxon>Paenibacillus</taxon>
    </lineage>
</organism>
<keyword evidence="4" id="KW-1185">Reference proteome</keyword>
<reference evidence="4" key="1">
    <citation type="journal article" date="2019" name="Int. J. Syst. Evol. Microbiol.">
        <title>The Global Catalogue of Microorganisms (GCM) 10K type strain sequencing project: providing services to taxonomists for standard genome sequencing and annotation.</title>
        <authorList>
            <consortium name="The Broad Institute Genomics Platform"/>
            <consortium name="The Broad Institute Genome Sequencing Center for Infectious Disease"/>
            <person name="Wu L."/>
            <person name="Ma J."/>
        </authorList>
    </citation>
    <scope>NUCLEOTIDE SEQUENCE [LARGE SCALE GENOMIC DNA]</scope>
    <source>
        <strain evidence="4">JCM 18657</strain>
    </source>
</reference>
<evidence type="ECO:0000313" key="3">
    <source>
        <dbReference type="EMBL" id="MFC7750778.1"/>
    </source>
</evidence>
<dbReference type="SUPFAM" id="SSF49879">
    <property type="entry name" value="SMAD/FHA domain"/>
    <property type="match status" value="1"/>
</dbReference>
<feature type="domain" description="FHA" evidence="2">
    <location>
        <begin position="396"/>
        <end position="446"/>
    </location>
</feature>
<feature type="region of interest" description="Disordered" evidence="1">
    <location>
        <begin position="287"/>
        <end position="314"/>
    </location>
</feature>